<dbReference type="CDD" id="cd22231">
    <property type="entry name" value="RHH_NikR_HicB-like"/>
    <property type="match status" value="1"/>
</dbReference>
<sequence>MAIRFYRAVLIDSEDAVSVAFPDLPGCISQGDDIQDAANMGREALSLHVESMLRDGEALPEPSELGAPLPDWLAEDITAEGASYRETLLPVEVERKPVRLTISLPADLVASVDRAAERNGFTRSGYLAQAARDKMQRERETA</sequence>
<dbReference type="EMBL" id="JACTUZ010000051">
    <property type="protein sequence ID" value="MBC9177830.1"/>
    <property type="molecule type" value="Genomic_DNA"/>
</dbReference>
<feature type="domain" description="HicB-like antitoxin of toxin-antitoxin system" evidence="1">
    <location>
        <begin position="12"/>
        <end position="131"/>
    </location>
</feature>
<evidence type="ECO:0000313" key="3">
    <source>
        <dbReference type="Proteomes" id="UP000603940"/>
    </source>
</evidence>
<reference evidence="2 3" key="1">
    <citation type="journal article" date="2009" name="Int. J. Syst. Evol. Microbiol.">
        <title>Transfer of Teichococcus ludipueritiae and Muricoccus roseus to the genus Roseomonas, as Roseomonas ludipueritiae comb. nov. and Roseomonas rosea comb. nov., respectively, and emended description of the genus Roseomonas.</title>
        <authorList>
            <person name="Sanchez-Porro C."/>
            <person name="Gallego V."/>
            <person name="Busse H.J."/>
            <person name="Kampfer P."/>
            <person name="Ventosa A."/>
        </authorList>
    </citation>
    <scope>NUCLEOTIDE SEQUENCE [LARGE SCALE GENOMIC DNA]</scope>
    <source>
        <strain evidence="2 3">DSM 14915</strain>
    </source>
</reference>
<name>A0ABR7R7V9_9PROT</name>
<protein>
    <submittedName>
        <fullName evidence="2">Type II toxin-antitoxin system HicB family antitoxin</fullName>
    </submittedName>
</protein>
<dbReference type="InterPro" id="IPR010985">
    <property type="entry name" value="Ribbon_hlx_hlx"/>
</dbReference>
<evidence type="ECO:0000313" key="2">
    <source>
        <dbReference type="EMBL" id="MBC9177830.1"/>
    </source>
</evidence>
<dbReference type="Gene3D" id="3.30.160.250">
    <property type="match status" value="1"/>
</dbReference>
<dbReference type="InterPro" id="IPR031807">
    <property type="entry name" value="HicB-like"/>
</dbReference>
<proteinExistence type="predicted"/>
<gene>
    <name evidence="2" type="ORF">IBL25_12850</name>
</gene>
<dbReference type="SUPFAM" id="SSF47598">
    <property type="entry name" value="Ribbon-helix-helix"/>
    <property type="match status" value="1"/>
</dbReference>
<dbReference type="SUPFAM" id="SSF143100">
    <property type="entry name" value="TTHA1013/TTHA0281-like"/>
    <property type="match status" value="1"/>
</dbReference>
<organism evidence="2 3">
    <name type="scientific">Pseudoroseomonas ludipueritiae</name>
    <dbReference type="NCBI Taxonomy" id="198093"/>
    <lineage>
        <taxon>Bacteria</taxon>
        <taxon>Pseudomonadati</taxon>
        <taxon>Pseudomonadota</taxon>
        <taxon>Alphaproteobacteria</taxon>
        <taxon>Acetobacterales</taxon>
        <taxon>Acetobacteraceae</taxon>
        <taxon>Pseudoroseomonas</taxon>
    </lineage>
</organism>
<comment type="caution">
    <text evidence="2">The sequence shown here is derived from an EMBL/GenBank/DDBJ whole genome shotgun (WGS) entry which is preliminary data.</text>
</comment>
<dbReference type="Proteomes" id="UP000603940">
    <property type="component" value="Unassembled WGS sequence"/>
</dbReference>
<accession>A0ABR7R7V9</accession>
<evidence type="ECO:0000259" key="1">
    <source>
        <dbReference type="Pfam" id="PF15919"/>
    </source>
</evidence>
<keyword evidence="3" id="KW-1185">Reference proteome</keyword>
<dbReference type="InterPro" id="IPR035069">
    <property type="entry name" value="TTHA1013/TTHA0281-like"/>
</dbReference>
<dbReference type="RefSeq" id="WP_187778949.1">
    <property type="nucleotide sequence ID" value="NZ_JACTUZ010000051.1"/>
</dbReference>
<dbReference type="Pfam" id="PF15919">
    <property type="entry name" value="HicB_lk_antitox"/>
    <property type="match status" value="1"/>
</dbReference>